<accession>A0A3Q7EBX6</accession>
<dbReference type="EnsemblPlants" id="Solyc01g016940.1.1">
    <property type="protein sequence ID" value="Solyc01g016940.1.1.1"/>
    <property type="gene ID" value="Solyc01g016940.1"/>
</dbReference>
<evidence type="ECO:0000313" key="2">
    <source>
        <dbReference type="Proteomes" id="UP000004994"/>
    </source>
</evidence>
<organism evidence="1">
    <name type="scientific">Solanum lycopersicum</name>
    <name type="common">Tomato</name>
    <name type="synonym">Lycopersicon esculentum</name>
    <dbReference type="NCBI Taxonomy" id="4081"/>
    <lineage>
        <taxon>Eukaryota</taxon>
        <taxon>Viridiplantae</taxon>
        <taxon>Streptophyta</taxon>
        <taxon>Embryophyta</taxon>
        <taxon>Tracheophyta</taxon>
        <taxon>Spermatophyta</taxon>
        <taxon>Magnoliopsida</taxon>
        <taxon>eudicotyledons</taxon>
        <taxon>Gunneridae</taxon>
        <taxon>Pentapetalae</taxon>
        <taxon>asterids</taxon>
        <taxon>lamiids</taxon>
        <taxon>Solanales</taxon>
        <taxon>Solanaceae</taxon>
        <taxon>Solanoideae</taxon>
        <taxon>Solaneae</taxon>
        <taxon>Solanum</taxon>
        <taxon>Solanum subgen. Lycopersicon</taxon>
    </lineage>
</organism>
<reference evidence="1" key="1">
    <citation type="journal article" date="2012" name="Nature">
        <title>The tomato genome sequence provides insights into fleshy fruit evolution.</title>
        <authorList>
            <consortium name="Tomato Genome Consortium"/>
        </authorList>
    </citation>
    <scope>NUCLEOTIDE SEQUENCE [LARGE SCALE GENOMIC DNA]</scope>
    <source>
        <strain evidence="1">cv. Heinz 1706</strain>
    </source>
</reference>
<proteinExistence type="predicted"/>
<dbReference type="PaxDb" id="4081-Solyc01g016940.1.1"/>
<dbReference type="Gramene" id="Solyc01g016940.1.1">
    <property type="protein sequence ID" value="Solyc01g016940.1.1.1"/>
    <property type="gene ID" value="Solyc01g016940.1"/>
</dbReference>
<dbReference type="Proteomes" id="UP000004994">
    <property type="component" value="Chromosome 1"/>
</dbReference>
<evidence type="ECO:0000313" key="1">
    <source>
        <dbReference type="EnsemblPlants" id="Solyc01g016940.1.1.1"/>
    </source>
</evidence>
<dbReference type="AlphaFoldDB" id="A0A3Q7EBX6"/>
<reference evidence="1" key="2">
    <citation type="submission" date="2019-01" db="UniProtKB">
        <authorList>
            <consortium name="EnsemblPlants"/>
        </authorList>
    </citation>
    <scope>IDENTIFICATION</scope>
    <source>
        <strain evidence="1">cv. Heinz 1706</strain>
    </source>
</reference>
<sequence length="73" mass="7611">MPSNLLRLTAGHLTCSNCRCPSQLAYTGATPCHRQAARSIGSHLYIGGRAVSIATGGMSTTILRSGSCNCNSR</sequence>
<dbReference type="InParanoid" id="A0A3Q7EBX6"/>
<keyword evidence="2" id="KW-1185">Reference proteome</keyword>
<protein>
    <submittedName>
        <fullName evidence="1">Uncharacterized protein</fullName>
    </submittedName>
</protein>
<name>A0A3Q7EBX6_SOLLC</name>